<protein>
    <submittedName>
        <fullName evidence="3">Uncharacterized protein</fullName>
    </submittedName>
</protein>
<evidence type="ECO:0000313" key="3">
    <source>
        <dbReference type="EMBL" id="KNC84140.1"/>
    </source>
</evidence>
<proteinExistence type="predicted"/>
<feature type="compositionally biased region" description="Basic residues" evidence="1">
    <location>
        <begin position="376"/>
        <end position="387"/>
    </location>
</feature>
<keyword evidence="4" id="KW-1185">Reference proteome</keyword>
<dbReference type="OrthoDB" id="10065496at2759"/>
<dbReference type="Proteomes" id="UP000054560">
    <property type="component" value="Unassembled WGS sequence"/>
</dbReference>
<gene>
    <name evidence="3" type="ORF">SARC_03638</name>
</gene>
<name>A0A0L0G540_9EUKA</name>
<dbReference type="EMBL" id="KQ241785">
    <property type="protein sequence ID" value="KNC84140.1"/>
    <property type="molecule type" value="Genomic_DNA"/>
</dbReference>
<evidence type="ECO:0000256" key="2">
    <source>
        <dbReference type="SAM" id="SignalP"/>
    </source>
</evidence>
<feature type="region of interest" description="Disordered" evidence="1">
    <location>
        <begin position="988"/>
        <end position="1045"/>
    </location>
</feature>
<feature type="chain" id="PRO_5005539030" evidence="2">
    <location>
        <begin position="22"/>
        <end position="1118"/>
    </location>
</feature>
<evidence type="ECO:0000256" key="1">
    <source>
        <dbReference type="SAM" id="MobiDB-lite"/>
    </source>
</evidence>
<feature type="compositionally biased region" description="Basic and acidic residues" evidence="1">
    <location>
        <begin position="1019"/>
        <end position="1028"/>
    </location>
</feature>
<sequence>MGHEFLLLLLEAFIYDPVVDWAVRSADNSRLQVEVMSALRALSVRVAEVETDLKRNAVEVHEKAIPSLLETLTQAYARQHDLVGHANMVVMTTNRECALQEAIQQHGDIHTRIKNARAAEKQAGEREKALKRTIQQRLKDATAEVTRVQDAFMPIREHIKANGGQLTRKKTSSHSGVPPFLTAWLKGCDKDLRKRYTEAVKVRDREVAAAEATYQQLSTAVQTLFAMEAYSPPIGSQIVARILKPIAGANASLDHIQFAKRAVATLLQSWPPSTTAQHHITTVHTSMGRLIRTLTDSAKAIHAIRTSDCEQTDQAMVSACQYNERQLVSYATTQDDSKTGMSSAMAAVLTAVGVALTSPDTLSPPQTHTHTYTHTHAHAQIRTHTHAQPREKADTAATQGKSATDSLRGMRVGCCTVRKLTDTVHTLVSGVQRRLQRTRATTQDQQTVQESDSDNDATAQSIAEDTEMSWVSETCQALTAVSSLFCDSSHAVLALATHFDTTYVPQLIEHFVWGDVAMATTGGGNTATAGRDQREEIGEELLSNANGSVKRLSDGTVGGNGATSTRDSMGSDFARDMVAMATLAVDAKECARGLGLRLFATAADGTQALTDVSNVNANTHGRDAFDVASAVSGLRRRYRALLLRPWAAPLRNVDANFKSVEQQYDSLAMECDVNSAAQPHATQQLLTQQPPAHTTTHTSTHTPTHTQPPTHNTTRVGENQHSAHVRDGAEDGAGYSSRDVSWLLRVVAVCGAAADVYAFGRVLRDFSGNGIEAQSLDDVQSAVESLHSAVRVGGLHQFAAHFFHQRLAGVLDSVIDSTTRVVAATVTKAFGNHGNHGNQDDDTSAATDAHAHMATVTSRALANGTFKTTERAEAVRLVHEVVSSTKLHKQLTSRTNEMAAIESIVQSAVSLQRRFEWRHETVIAYHCIHTQINTQADIHPDPQWILPRRSDVVHTLQTCAKTLTSASDTRRIAEEALLRIEKDIKGMLARSSSTRRGTSNNTPAKTRGNGSAQRKGRKEKADAKDATERAGNTGTALPAPTPTPMSLQQQFGTWMRARAHADAADADKYSLLVKTRGGSGSGVCAALIRVYGSDVLPPSVLGQMASLKSTNQRYVLFE</sequence>
<feature type="signal peptide" evidence="2">
    <location>
        <begin position="1"/>
        <end position="21"/>
    </location>
</feature>
<dbReference type="AlphaFoldDB" id="A0A0L0G540"/>
<feature type="region of interest" description="Disordered" evidence="1">
    <location>
        <begin position="435"/>
        <end position="460"/>
    </location>
</feature>
<accession>A0A0L0G540</accession>
<evidence type="ECO:0000313" key="4">
    <source>
        <dbReference type="Proteomes" id="UP000054560"/>
    </source>
</evidence>
<organism evidence="3 4">
    <name type="scientific">Sphaeroforma arctica JP610</name>
    <dbReference type="NCBI Taxonomy" id="667725"/>
    <lineage>
        <taxon>Eukaryota</taxon>
        <taxon>Ichthyosporea</taxon>
        <taxon>Ichthyophonida</taxon>
        <taxon>Sphaeroforma</taxon>
    </lineage>
</organism>
<feature type="region of interest" description="Disordered" evidence="1">
    <location>
        <begin position="682"/>
        <end position="721"/>
    </location>
</feature>
<dbReference type="RefSeq" id="XP_014158042.1">
    <property type="nucleotide sequence ID" value="XM_014302567.1"/>
</dbReference>
<dbReference type="GeneID" id="25904142"/>
<feature type="compositionally biased region" description="Low complexity" evidence="1">
    <location>
        <begin position="682"/>
        <end position="714"/>
    </location>
</feature>
<feature type="compositionally biased region" description="Low complexity" evidence="1">
    <location>
        <begin position="990"/>
        <end position="1002"/>
    </location>
</feature>
<keyword evidence="2" id="KW-0732">Signal</keyword>
<feature type="compositionally biased region" description="Low complexity" evidence="1">
    <location>
        <begin position="438"/>
        <end position="449"/>
    </location>
</feature>
<feature type="region of interest" description="Disordered" evidence="1">
    <location>
        <begin position="376"/>
        <end position="404"/>
    </location>
</feature>
<reference evidence="3 4" key="1">
    <citation type="submission" date="2011-02" db="EMBL/GenBank/DDBJ databases">
        <title>The Genome Sequence of Sphaeroforma arctica JP610.</title>
        <authorList>
            <consortium name="The Broad Institute Genome Sequencing Platform"/>
            <person name="Russ C."/>
            <person name="Cuomo C."/>
            <person name="Young S.K."/>
            <person name="Zeng Q."/>
            <person name="Gargeya S."/>
            <person name="Alvarado L."/>
            <person name="Berlin A."/>
            <person name="Chapman S.B."/>
            <person name="Chen Z."/>
            <person name="Freedman E."/>
            <person name="Gellesch M."/>
            <person name="Goldberg J."/>
            <person name="Griggs A."/>
            <person name="Gujja S."/>
            <person name="Heilman E."/>
            <person name="Heiman D."/>
            <person name="Howarth C."/>
            <person name="Mehta T."/>
            <person name="Neiman D."/>
            <person name="Pearson M."/>
            <person name="Roberts A."/>
            <person name="Saif S."/>
            <person name="Shea T."/>
            <person name="Shenoy N."/>
            <person name="Sisk P."/>
            <person name="Stolte C."/>
            <person name="Sykes S."/>
            <person name="White J."/>
            <person name="Yandava C."/>
            <person name="Burger G."/>
            <person name="Gray M.W."/>
            <person name="Holland P.W.H."/>
            <person name="King N."/>
            <person name="Lang F.B.F."/>
            <person name="Roger A.J."/>
            <person name="Ruiz-Trillo I."/>
            <person name="Haas B."/>
            <person name="Nusbaum C."/>
            <person name="Birren B."/>
        </authorList>
    </citation>
    <scope>NUCLEOTIDE SEQUENCE [LARGE SCALE GENOMIC DNA]</scope>
    <source>
        <strain evidence="3 4">JP610</strain>
    </source>
</reference>